<evidence type="ECO:0000256" key="3">
    <source>
        <dbReference type="ARBA" id="ARBA00022741"/>
    </source>
</evidence>
<evidence type="ECO:0000256" key="1">
    <source>
        <dbReference type="ARBA" id="ARBA00005417"/>
    </source>
</evidence>
<dbReference type="eggNOG" id="COG1125">
    <property type="taxonomic scope" value="Bacteria"/>
</dbReference>
<dbReference type="SMART" id="SM00382">
    <property type="entry name" value="AAA"/>
    <property type="match status" value="1"/>
</dbReference>
<dbReference type="EC" id="7.6.2.9" evidence="5"/>
<dbReference type="InterPro" id="IPR003593">
    <property type="entry name" value="AAA+_ATPase"/>
</dbReference>
<evidence type="ECO:0000259" key="6">
    <source>
        <dbReference type="PROSITE" id="PS50893"/>
    </source>
</evidence>
<evidence type="ECO:0000313" key="8">
    <source>
        <dbReference type="Proteomes" id="UP000002247"/>
    </source>
</evidence>
<evidence type="ECO:0000256" key="4">
    <source>
        <dbReference type="ARBA" id="ARBA00022840"/>
    </source>
</evidence>
<keyword evidence="2" id="KW-0813">Transport</keyword>
<dbReference type="GO" id="GO:0005524">
    <property type="term" value="F:ATP binding"/>
    <property type="evidence" value="ECO:0007669"/>
    <property type="project" value="UniProtKB-KW"/>
</dbReference>
<dbReference type="Pfam" id="PF00005">
    <property type="entry name" value="ABC_tran"/>
    <property type="match status" value="1"/>
</dbReference>
<evidence type="ECO:0000256" key="5">
    <source>
        <dbReference type="ARBA" id="ARBA00066388"/>
    </source>
</evidence>
<dbReference type="KEGG" id="srt:Srot_2612"/>
<dbReference type="AlphaFoldDB" id="D6ZC78"/>
<dbReference type="PANTHER" id="PTHR43117">
    <property type="entry name" value="OSMOPROTECTANT IMPORT ATP-BINDING PROTEIN OSMV"/>
    <property type="match status" value="1"/>
</dbReference>
<evidence type="ECO:0000313" key="7">
    <source>
        <dbReference type="EMBL" id="ADG99047.1"/>
    </source>
</evidence>
<evidence type="ECO:0000256" key="2">
    <source>
        <dbReference type="ARBA" id="ARBA00022448"/>
    </source>
</evidence>
<dbReference type="SUPFAM" id="SSF54631">
    <property type="entry name" value="CBS-domain pair"/>
    <property type="match status" value="1"/>
</dbReference>
<feature type="domain" description="ABC transporter" evidence="6">
    <location>
        <begin position="11"/>
        <end position="246"/>
    </location>
</feature>
<accession>D6ZC78</accession>
<dbReference type="STRING" id="640132.Srot_2612"/>
<dbReference type="Gene3D" id="3.40.50.300">
    <property type="entry name" value="P-loop containing nucleotide triphosphate hydrolases"/>
    <property type="match status" value="1"/>
</dbReference>
<dbReference type="PANTHER" id="PTHR43117:SF4">
    <property type="entry name" value="OSMOPROTECTANT IMPORT ATP-BINDING PROTEIN OSMV"/>
    <property type="match status" value="1"/>
</dbReference>
<comment type="similarity">
    <text evidence="1">Belongs to the ABC transporter superfamily.</text>
</comment>
<keyword evidence="3" id="KW-0547">Nucleotide-binding</keyword>
<protein>
    <recommendedName>
        <fullName evidence="5">ABC-type quaternary amine transporter</fullName>
        <ecNumber evidence="5">7.6.2.9</ecNumber>
    </recommendedName>
</protein>
<proteinExistence type="inferred from homology"/>
<dbReference type="OrthoDB" id="9802264at2"/>
<sequence length="389" mass="41364">MPESAAAPPAIAFEAMSVRFPNGAQAVQELDLSIPEGSFTVFVGPSGCGKTTSMRTINRLVEPTEGQVRVDGKDVRELDPVKLRRGIGYVLQHAGLLPHRTVADNIATVPILNGTPKREARSAALDLLDRVGLDQSLATRYPSQLSGGQVQRVGVARALAADPPVMLMDEPFSAVDPMVRDSLQTQVKALQAELKKTVVLVTHDIDEALLLGDRIAVFGPGGKLRQYAAPEELLTSPADEFVESFIGRDRGYRALGFDQARGVELVPIETSAEDDLGQLRLAPQAWRLVVQQSGEPLGWINDRGLRALAQGASLAESITAGGSLFRPQDSLRQALDAALSSPSGLGVAVDETGSVIGGVDPRQVLDLAEAGRREHEGHRWAGSASGLEA</sequence>
<dbReference type="HOGENOM" id="CLU_000604_1_5_11"/>
<reference evidence="7 8" key="1">
    <citation type="journal article" date="2010" name="Stand. Genomic Sci.">
        <title>Complete genome sequence of Segniliparus rotundus type strain (CDC 1076).</title>
        <authorList>
            <person name="Sikorski J."/>
            <person name="Lapidus A."/>
            <person name="Copeland A."/>
            <person name="Misra M."/>
            <person name="Glavina Del Rio T."/>
            <person name="Nolan M."/>
            <person name="Lucas S."/>
            <person name="Chen F."/>
            <person name="Tice H."/>
            <person name="Cheng J.F."/>
            <person name="Jando M."/>
            <person name="Schneider S."/>
            <person name="Bruce D."/>
            <person name="Goodwin L."/>
            <person name="Pitluck S."/>
            <person name="Liolios K."/>
            <person name="Mikhailova N."/>
            <person name="Pati A."/>
            <person name="Ivanova N."/>
            <person name="Mavromatis K."/>
            <person name="Chen A."/>
            <person name="Palaniappan K."/>
            <person name="Chertkov O."/>
            <person name="Land M."/>
            <person name="Hauser L."/>
            <person name="Chang Y.J."/>
            <person name="Jeffries C.D."/>
            <person name="Brettin T."/>
            <person name="Detter J.C."/>
            <person name="Han C."/>
            <person name="Rohde M."/>
            <person name="Goker M."/>
            <person name="Bristow J."/>
            <person name="Eisen J.A."/>
            <person name="Markowitz V."/>
            <person name="Hugenholtz P."/>
            <person name="Kyrpides N.C."/>
            <person name="Klenk H.P."/>
        </authorList>
    </citation>
    <scope>NUCLEOTIDE SEQUENCE [LARGE SCALE GENOMIC DNA]</scope>
    <source>
        <strain evidence="8">ATCC BAA-972 / CDC 1076 / CIP 108378 / DSM 44985 / JCM 13578</strain>
    </source>
</reference>
<dbReference type="GO" id="GO:0016887">
    <property type="term" value="F:ATP hydrolysis activity"/>
    <property type="evidence" value="ECO:0007669"/>
    <property type="project" value="InterPro"/>
</dbReference>
<name>D6ZC78_SEGRD</name>
<dbReference type="InterPro" id="IPR046342">
    <property type="entry name" value="CBS_dom_sf"/>
</dbReference>
<dbReference type="EMBL" id="CP001958">
    <property type="protein sequence ID" value="ADG99047.1"/>
    <property type="molecule type" value="Genomic_DNA"/>
</dbReference>
<dbReference type="GO" id="GO:0015418">
    <property type="term" value="F:ABC-type quaternary ammonium compound transporting activity"/>
    <property type="evidence" value="ECO:0007669"/>
    <property type="project" value="UniProtKB-EC"/>
</dbReference>
<gene>
    <name evidence="7" type="ordered locus">Srot_2612</name>
</gene>
<keyword evidence="4" id="KW-0067">ATP-binding</keyword>
<dbReference type="RefSeq" id="WP_013139496.1">
    <property type="nucleotide sequence ID" value="NC_014168.1"/>
</dbReference>
<dbReference type="InterPro" id="IPR003439">
    <property type="entry name" value="ABC_transporter-like_ATP-bd"/>
</dbReference>
<dbReference type="SUPFAM" id="SSF52540">
    <property type="entry name" value="P-loop containing nucleoside triphosphate hydrolases"/>
    <property type="match status" value="1"/>
</dbReference>
<keyword evidence="8" id="KW-1185">Reference proteome</keyword>
<dbReference type="InterPro" id="IPR027417">
    <property type="entry name" value="P-loop_NTPase"/>
</dbReference>
<organism evidence="7 8">
    <name type="scientific">Segniliparus rotundus (strain ATCC BAA-972 / CDC 1076 / CIP 108378 / DSM 44985 / JCM 13578)</name>
    <dbReference type="NCBI Taxonomy" id="640132"/>
    <lineage>
        <taxon>Bacteria</taxon>
        <taxon>Bacillati</taxon>
        <taxon>Actinomycetota</taxon>
        <taxon>Actinomycetes</taxon>
        <taxon>Mycobacteriales</taxon>
        <taxon>Segniliparaceae</taxon>
        <taxon>Segniliparus</taxon>
    </lineage>
</organism>
<dbReference type="PROSITE" id="PS50893">
    <property type="entry name" value="ABC_TRANSPORTER_2"/>
    <property type="match status" value="1"/>
</dbReference>
<dbReference type="Proteomes" id="UP000002247">
    <property type="component" value="Chromosome"/>
</dbReference>
<dbReference type="FunFam" id="3.40.50.300:FF:000425">
    <property type="entry name" value="Probable ABC transporter, ATP-binding subunit"/>
    <property type="match status" value="1"/>
</dbReference>